<dbReference type="InterPro" id="IPR007627">
    <property type="entry name" value="RNA_pol_sigma70_r2"/>
</dbReference>
<dbReference type="InterPro" id="IPR014284">
    <property type="entry name" value="RNA_pol_sigma-70_dom"/>
</dbReference>
<dbReference type="Proteomes" id="UP000435036">
    <property type="component" value="Unassembled WGS sequence"/>
</dbReference>
<dbReference type="InterPro" id="IPR013249">
    <property type="entry name" value="RNA_pol_sigma70_r4_t2"/>
</dbReference>
<dbReference type="PANTHER" id="PTHR43133:SF46">
    <property type="entry name" value="RNA POLYMERASE SIGMA-70 FACTOR ECF SUBFAMILY"/>
    <property type="match status" value="1"/>
</dbReference>
<name>A0A6N8KWF3_9SPHI</name>
<dbReference type="Gene3D" id="1.10.10.10">
    <property type="entry name" value="Winged helix-like DNA-binding domain superfamily/Winged helix DNA-binding domain"/>
    <property type="match status" value="1"/>
</dbReference>
<dbReference type="Pfam" id="PF08281">
    <property type="entry name" value="Sigma70_r4_2"/>
    <property type="match status" value="1"/>
</dbReference>
<reference evidence="7 8" key="1">
    <citation type="submission" date="2019-12" db="EMBL/GenBank/DDBJ databases">
        <authorList>
            <person name="Dong K."/>
        </authorList>
    </citation>
    <scope>NUCLEOTIDE SEQUENCE [LARGE SCALE GENOMIC DNA]</scope>
    <source>
        <strain evidence="7 8">JCM 31225</strain>
    </source>
</reference>
<evidence type="ECO:0000256" key="4">
    <source>
        <dbReference type="ARBA" id="ARBA00023163"/>
    </source>
</evidence>
<accession>A0A6N8KWF3</accession>
<evidence type="ECO:0000259" key="5">
    <source>
        <dbReference type="Pfam" id="PF04542"/>
    </source>
</evidence>
<dbReference type="OrthoDB" id="1342792at2"/>
<keyword evidence="4" id="KW-0804">Transcription</keyword>
<evidence type="ECO:0000313" key="7">
    <source>
        <dbReference type="EMBL" id="MVZ61780.1"/>
    </source>
</evidence>
<organism evidence="7 8">
    <name type="scientific">Sphingobacterium humi</name>
    <dbReference type="NCBI Taxonomy" id="1796905"/>
    <lineage>
        <taxon>Bacteria</taxon>
        <taxon>Pseudomonadati</taxon>
        <taxon>Bacteroidota</taxon>
        <taxon>Sphingobacteriia</taxon>
        <taxon>Sphingobacteriales</taxon>
        <taxon>Sphingobacteriaceae</taxon>
        <taxon>Sphingobacterium</taxon>
    </lineage>
</organism>
<comment type="caution">
    <text evidence="7">The sequence shown here is derived from an EMBL/GenBank/DDBJ whole genome shotgun (WGS) entry which is preliminary data.</text>
</comment>
<dbReference type="Gene3D" id="1.10.1740.10">
    <property type="match status" value="1"/>
</dbReference>
<evidence type="ECO:0000256" key="2">
    <source>
        <dbReference type="ARBA" id="ARBA00023015"/>
    </source>
</evidence>
<evidence type="ECO:0000256" key="3">
    <source>
        <dbReference type="ARBA" id="ARBA00023082"/>
    </source>
</evidence>
<dbReference type="SUPFAM" id="SSF88946">
    <property type="entry name" value="Sigma2 domain of RNA polymerase sigma factors"/>
    <property type="match status" value="1"/>
</dbReference>
<gene>
    <name evidence="7" type="ORF">GQF63_07105</name>
</gene>
<dbReference type="GO" id="GO:0003677">
    <property type="term" value="F:DNA binding"/>
    <property type="evidence" value="ECO:0007669"/>
    <property type="project" value="InterPro"/>
</dbReference>
<dbReference type="GO" id="GO:0006352">
    <property type="term" value="P:DNA-templated transcription initiation"/>
    <property type="evidence" value="ECO:0007669"/>
    <property type="project" value="InterPro"/>
</dbReference>
<sequence>MADAVHITDDALVALIHQDQLQAFHTLYERYKAAMLVFAAQRVDKVIAEDLVQDVFLGIWKNRNQLTIAEEISGYLFKALRSRIIDHMSRDSHAKKYLDSLDAFSYQFTSADAKIREEHFMQKLEELLTRYGPQYQKILKMRMEGYSNQEIADALGLSEKTIRNQTWSLMKFLRSKLSNALLILFF</sequence>
<keyword evidence="2" id="KW-0805">Transcription regulation</keyword>
<comment type="similarity">
    <text evidence="1">Belongs to the sigma-70 factor family. ECF subfamily.</text>
</comment>
<dbReference type="InterPro" id="IPR013324">
    <property type="entry name" value="RNA_pol_sigma_r3/r4-like"/>
</dbReference>
<dbReference type="PANTHER" id="PTHR43133">
    <property type="entry name" value="RNA POLYMERASE ECF-TYPE SIGMA FACTO"/>
    <property type="match status" value="1"/>
</dbReference>
<dbReference type="AlphaFoldDB" id="A0A6N8KWF3"/>
<evidence type="ECO:0000259" key="6">
    <source>
        <dbReference type="Pfam" id="PF08281"/>
    </source>
</evidence>
<dbReference type="GO" id="GO:0016987">
    <property type="term" value="F:sigma factor activity"/>
    <property type="evidence" value="ECO:0007669"/>
    <property type="project" value="UniProtKB-KW"/>
</dbReference>
<dbReference type="InterPro" id="IPR036388">
    <property type="entry name" value="WH-like_DNA-bd_sf"/>
</dbReference>
<dbReference type="InterPro" id="IPR013325">
    <property type="entry name" value="RNA_pol_sigma_r2"/>
</dbReference>
<dbReference type="NCBIfam" id="TIGR02937">
    <property type="entry name" value="sigma70-ECF"/>
    <property type="match status" value="1"/>
</dbReference>
<keyword evidence="3" id="KW-0731">Sigma factor</keyword>
<dbReference type="Pfam" id="PF04542">
    <property type="entry name" value="Sigma70_r2"/>
    <property type="match status" value="1"/>
</dbReference>
<dbReference type="EMBL" id="WSQA01000004">
    <property type="protein sequence ID" value="MVZ61780.1"/>
    <property type="molecule type" value="Genomic_DNA"/>
</dbReference>
<evidence type="ECO:0000313" key="8">
    <source>
        <dbReference type="Proteomes" id="UP000435036"/>
    </source>
</evidence>
<dbReference type="InterPro" id="IPR039425">
    <property type="entry name" value="RNA_pol_sigma-70-like"/>
</dbReference>
<evidence type="ECO:0000256" key="1">
    <source>
        <dbReference type="ARBA" id="ARBA00010641"/>
    </source>
</evidence>
<keyword evidence="8" id="KW-1185">Reference proteome</keyword>
<protein>
    <submittedName>
        <fullName evidence="7">Sigma-70 family RNA polymerase sigma factor</fullName>
    </submittedName>
</protein>
<dbReference type="RefSeq" id="WP_160368517.1">
    <property type="nucleotide sequence ID" value="NZ_WSQA01000004.1"/>
</dbReference>
<feature type="domain" description="RNA polymerase sigma factor 70 region 4 type 2" evidence="6">
    <location>
        <begin position="124"/>
        <end position="165"/>
    </location>
</feature>
<proteinExistence type="inferred from homology"/>
<feature type="domain" description="RNA polymerase sigma-70 region 2" evidence="5">
    <location>
        <begin position="27"/>
        <end position="91"/>
    </location>
</feature>
<dbReference type="SUPFAM" id="SSF88659">
    <property type="entry name" value="Sigma3 and sigma4 domains of RNA polymerase sigma factors"/>
    <property type="match status" value="1"/>
</dbReference>